<name>A0A0J0YTY0_9NEIS</name>
<evidence type="ECO:0000313" key="4">
    <source>
        <dbReference type="Proteomes" id="UP000036027"/>
    </source>
</evidence>
<dbReference type="PANTHER" id="PTHR30041:SF8">
    <property type="entry name" value="PROTEIN YFFB"/>
    <property type="match status" value="1"/>
</dbReference>
<dbReference type="InterPro" id="IPR006504">
    <property type="entry name" value="Tscrpt_reg_Spx/MgsR"/>
</dbReference>
<evidence type="ECO:0000313" key="3">
    <source>
        <dbReference type="EMBL" id="KLT73561.1"/>
    </source>
</evidence>
<dbReference type="PATRIC" id="fig|1470200.3.peg.1583"/>
<dbReference type="NCBIfam" id="TIGR01617">
    <property type="entry name" value="arsC_related"/>
    <property type="match status" value="1"/>
</dbReference>
<dbReference type="AlphaFoldDB" id="A0A0J0YTY0"/>
<dbReference type="PROSITE" id="PS51353">
    <property type="entry name" value="ARSC"/>
    <property type="match status" value="1"/>
</dbReference>
<dbReference type="EMBL" id="JTDO01000003">
    <property type="protein sequence ID" value="KLT73561.1"/>
    <property type="molecule type" value="Genomic_DNA"/>
</dbReference>
<accession>A0A0J0YTY0</accession>
<dbReference type="CDD" id="cd03035">
    <property type="entry name" value="ArsC_Yffb"/>
    <property type="match status" value="1"/>
</dbReference>
<dbReference type="InterPro" id="IPR036249">
    <property type="entry name" value="Thioredoxin-like_sf"/>
</dbReference>
<dbReference type="NCBIfam" id="NF008107">
    <property type="entry name" value="PRK10853.1"/>
    <property type="match status" value="1"/>
</dbReference>
<reference evidence="3 4" key="1">
    <citation type="submission" date="2014-11" db="EMBL/GenBank/DDBJ databases">
        <title>Genome of a novel goose pathogen.</title>
        <authorList>
            <person name="Hansen C.M."/>
            <person name="Hueffer K."/>
            <person name="Choi S.C."/>
        </authorList>
    </citation>
    <scope>NUCLEOTIDE SEQUENCE [LARGE SCALE GENOMIC DNA]</scope>
    <source>
        <strain evidence="3 4">KH1503</strain>
    </source>
</reference>
<dbReference type="InterPro" id="IPR006660">
    <property type="entry name" value="Arsenate_reductase-like"/>
</dbReference>
<comment type="caution">
    <text evidence="3">The sequence shown here is derived from an EMBL/GenBank/DDBJ whole genome shotgun (WGS) entry which is preliminary data.</text>
</comment>
<organism evidence="3 4">
    <name type="scientific">Neisseria arctica</name>
    <dbReference type="NCBI Taxonomy" id="1470200"/>
    <lineage>
        <taxon>Bacteria</taxon>
        <taxon>Pseudomonadati</taxon>
        <taxon>Pseudomonadota</taxon>
        <taxon>Betaproteobacteria</taxon>
        <taxon>Neisseriales</taxon>
        <taxon>Neisseriaceae</taxon>
        <taxon>Neisseria</taxon>
    </lineage>
</organism>
<evidence type="ECO:0008006" key="5">
    <source>
        <dbReference type="Google" id="ProtNLM"/>
    </source>
</evidence>
<keyword evidence="4" id="KW-1185">Reference proteome</keyword>
<proteinExistence type="inferred from homology"/>
<dbReference type="Pfam" id="PF03960">
    <property type="entry name" value="ArsC"/>
    <property type="match status" value="1"/>
</dbReference>
<dbReference type="OrthoDB" id="9803749at2"/>
<evidence type="ECO:0000256" key="1">
    <source>
        <dbReference type="ARBA" id="ARBA00007198"/>
    </source>
</evidence>
<dbReference type="PANTHER" id="PTHR30041">
    <property type="entry name" value="ARSENATE REDUCTASE"/>
    <property type="match status" value="1"/>
</dbReference>
<protein>
    <recommendedName>
        <fullName evidence="5">Arsenate reductase</fullName>
    </recommendedName>
</protein>
<sequence>MIKIYGIPNCDTVKKARRWLEENQVAYEFIDFKKTPPDKALIEKWLADIPMEVLLNKRGTTWRKLDEAQKVSVENHDAAIALMVDQPSLIKRPIADIDGHYHAGFQIVDYESFFRK</sequence>
<dbReference type="STRING" id="1470200.PL75_02510"/>
<evidence type="ECO:0000256" key="2">
    <source>
        <dbReference type="PROSITE-ProRule" id="PRU01282"/>
    </source>
</evidence>
<dbReference type="Gene3D" id="3.40.30.10">
    <property type="entry name" value="Glutaredoxin"/>
    <property type="match status" value="1"/>
</dbReference>
<dbReference type="RefSeq" id="WP_047760442.1">
    <property type="nucleotide sequence ID" value="NZ_CP091510.1"/>
</dbReference>
<comment type="similarity">
    <text evidence="1 2">Belongs to the ArsC family.</text>
</comment>
<dbReference type="Proteomes" id="UP000036027">
    <property type="component" value="Unassembled WGS sequence"/>
</dbReference>
<gene>
    <name evidence="3" type="ORF">PL75_02510</name>
</gene>
<dbReference type="SUPFAM" id="SSF52833">
    <property type="entry name" value="Thioredoxin-like"/>
    <property type="match status" value="1"/>
</dbReference>